<dbReference type="AlphaFoldDB" id="A0A0E9MXP6"/>
<evidence type="ECO:0000259" key="1">
    <source>
        <dbReference type="Pfam" id="PF01872"/>
    </source>
</evidence>
<accession>A0A0E9MXP6</accession>
<dbReference type="GO" id="GO:0009231">
    <property type="term" value="P:riboflavin biosynthetic process"/>
    <property type="evidence" value="ECO:0007669"/>
    <property type="project" value="InterPro"/>
</dbReference>
<dbReference type="InterPro" id="IPR024072">
    <property type="entry name" value="DHFR-like_dom_sf"/>
</dbReference>
<comment type="caution">
    <text evidence="2">The sequence shown here is derived from an EMBL/GenBank/DDBJ whole genome shotgun (WGS) entry which is preliminary data.</text>
</comment>
<dbReference type="SUPFAM" id="SSF53597">
    <property type="entry name" value="Dihydrofolate reductase-like"/>
    <property type="match status" value="1"/>
</dbReference>
<name>A0A0E9MXP6_9BACT</name>
<gene>
    <name evidence="2" type="ORF">FPE01S_01_09000</name>
</gene>
<protein>
    <recommendedName>
        <fullName evidence="1">Bacterial bifunctional deaminase-reductase C-terminal domain-containing protein</fullName>
    </recommendedName>
</protein>
<dbReference type="Gene3D" id="3.40.430.10">
    <property type="entry name" value="Dihydrofolate Reductase, subunit A"/>
    <property type="match status" value="1"/>
</dbReference>
<proteinExistence type="predicted"/>
<reference evidence="2 3" key="1">
    <citation type="submission" date="2015-04" db="EMBL/GenBank/DDBJ databases">
        <title>Whole genome shotgun sequence of Flavihumibacter petaseus NBRC 106054.</title>
        <authorList>
            <person name="Miyazawa S."/>
            <person name="Hosoyama A."/>
            <person name="Hashimoto M."/>
            <person name="Noguchi M."/>
            <person name="Tsuchikane K."/>
            <person name="Ohji S."/>
            <person name="Yamazoe A."/>
            <person name="Ichikawa N."/>
            <person name="Kimura A."/>
            <person name="Fujita N."/>
        </authorList>
    </citation>
    <scope>NUCLEOTIDE SEQUENCE [LARGE SCALE GENOMIC DNA]</scope>
    <source>
        <strain evidence="2 3">NBRC 106054</strain>
    </source>
</reference>
<dbReference type="Proteomes" id="UP000033121">
    <property type="component" value="Unassembled WGS sequence"/>
</dbReference>
<dbReference type="InterPro" id="IPR050765">
    <property type="entry name" value="Riboflavin_Biosynth_HTPR"/>
</dbReference>
<dbReference type="PANTHER" id="PTHR38011">
    <property type="entry name" value="DIHYDROFOLATE REDUCTASE FAMILY PROTEIN (AFU_ORTHOLOGUE AFUA_8G06820)"/>
    <property type="match status" value="1"/>
</dbReference>
<dbReference type="EMBL" id="BBWV01000001">
    <property type="protein sequence ID" value="GAO41885.1"/>
    <property type="molecule type" value="Genomic_DNA"/>
</dbReference>
<sequence length="189" mass="21011">MGQLNSFQFITLNGFYQDADHTTSWHGHGDPEETEFAGKNAGGGNVLLFGRITFDMMASFWPGEQARTMMPEVAAGMNQSEKIVFSTTLRQTNWENTRIVSGDLIPFVRNFKKESSKDMTLLGSGQLLRQLAGAGLVDSFQLMIDPVVLGRGTTLFGGMEGNVSLELESHRVFRSGRVLLNYRNRNLVQ</sequence>
<organism evidence="2 3">
    <name type="scientific">Flavihumibacter petaseus NBRC 106054</name>
    <dbReference type="NCBI Taxonomy" id="1220578"/>
    <lineage>
        <taxon>Bacteria</taxon>
        <taxon>Pseudomonadati</taxon>
        <taxon>Bacteroidota</taxon>
        <taxon>Chitinophagia</taxon>
        <taxon>Chitinophagales</taxon>
        <taxon>Chitinophagaceae</taxon>
        <taxon>Flavihumibacter</taxon>
    </lineage>
</organism>
<dbReference type="GO" id="GO:0008703">
    <property type="term" value="F:5-amino-6-(5-phosphoribosylamino)uracil reductase activity"/>
    <property type="evidence" value="ECO:0007669"/>
    <property type="project" value="InterPro"/>
</dbReference>
<dbReference type="OrthoDB" id="195113at2"/>
<dbReference type="PANTHER" id="PTHR38011:SF11">
    <property type="entry name" value="2,5-DIAMINO-6-RIBOSYLAMINO-4(3H)-PYRIMIDINONE 5'-PHOSPHATE REDUCTASE"/>
    <property type="match status" value="1"/>
</dbReference>
<dbReference type="RefSeq" id="WP_046367668.1">
    <property type="nucleotide sequence ID" value="NZ_BBWV01000001.1"/>
</dbReference>
<evidence type="ECO:0000313" key="2">
    <source>
        <dbReference type="EMBL" id="GAO41885.1"/>
    </source>
</evidence>
<feature type="domain" description="Bacterial bifunctional deaminase-reductase C-terminal" evidence="1">
    <location>
        <begin position="7"/>
        <end position="176"/>
    </location>
</feature>
<dbReference type="InterPro" id="IPR002734">
    <property type="entry name" value="RibDG_C"/>
</dbReference>
<keyword evidence="3" id="KW-1185">Reference proteome</keyword>
<evidence type="ECO:0000313" key="3">
    <source>
        <dbReference type="Proteomes" id="UP000033121"/>
    </source>
</evidence>
<dbReference type="STRING" id="1220578.FPE01S_01_09000"/>
<dbReference type="Pfam" id="PF01872">
    <property type="entry name" value="RibD_C"/>
    <property type="match status" value="1"/>
</dbReference>